<organism evidence="1 2">
    <name type="scientific">Gnomoniopsis smithogilvyi</name>
    <dbReference type="NCBI Taxonomy" id="1191159"/>
    <lineage>
        <taxon>Eukaryota</taxon>
        <taxon>Fungi</taxon>
        <taxon>Dikarya</taxon>
        <taxon>Ascomycota</taxon>
        <taxon>Pezizomycotina</taxon>
        <taxon>Sordariomycetes</taxon>
        <taxon>Sordariomycetidae</taxon>
        <taxon>Diaporthales</taxon>
        <taxon>Gnomoniaceae</taxon>
        <taxon>Gnomoniopsis</taxon>
    </lineage>
</organism>
<proteinExistence type="predicted"/>
<accession>A0A9W9CSQ3</accession>
<dbReference type="Proteomes" id="UP001140453">
    <property type="component" value="Unassembled WGS sequence"/>
</dbReference>
<sequence length="173" mass="19967">MHANCNNNLQQDEGYDLLTEEERQYIIKWIQDVQRYEFNFECQDLETIEPYSEPMEVPNAKKEEAHFPPQPSLPHVSEDSDDEISVIFLAGSPQLQQKDTEPLSQFLLEQVSEPVESYGTGFDAYFSSQSEIPYISEDSFEEIFNMELEQLSPLFDTIPPLTTCISTAIGYYD</sequence>
<name>A0A9W9CSQ3_9PEZI</name>
<evidence type="ECO:0000313" key="1">
    <source>
        <dbReference type="EMBL" id="KAJ4385218.1"/>
    </source>
</evidence>
<reference evidence="1" key="1">
    <citation type="submission" date="2022-10" db="EMBL/GenBank/DDBJ databases">
        <title>Tapping the CABI collections for fungal endophytes: first genome assemblies for Collariella, Neodidymelliopsis, Ascochyta clinopodiicola, Didymella pomorum, Didymosphaeria variabile, Neocosmospora piperis and Neocucurbitaria cava.</title>
        <authorList>
            <person name="Hill R."/>
        </authorList>
    </citation>
    <scope>NUCLEOTIDE SEQUENCE</scope>
    <source>
        <strain evidence="1">IMI 355082</strain>
    </source>
</reference>
<dbReference type="AlphaFoldDB" id="A0A9W9CSQ3"/>
<dbReference type="EMBL" id="JAPEVB010000008">
    <property type="protein sequence ID" value="KAJ4385218.1"/>
    <property type="molecule type" value="Genomic_DNA"/>
</dbReference>
<gene>
    <name evidence="1" type="ORF">N0V93_010279</name>
</gene>
<protein>
    <submittedName>
        <fullName evidence="1">Uncharacterized protein</fullName>
    </submittedName>
</protein>
<keyword evidence="2" id="KW-1185">Reference proteome</keyword>
<comment type="caution">
    <text evidence="1">The sequence shown here is derived from an EMBL/GenBank/DDBJ whole genome shotgun (WGS) entry which is preliminary data.</text>
</comment>
<evidence type="ECO:0000313" key="2">
    <source>
        <dbReference type="Proteomes" id="UP001140453"/>
    </source>
</evidence>